<dbReference type="InterPro" id="IPR000742">
    <property type="entry name" value="EGF"/>
</dbReference>
<dbReference type="PROSITE" id="PS00022">
    <property type="entry name" value="EGF_1"/>
    <property type="match status" value="1"/>
</dbReference>
<dbReference type="SMART" id="SM00181">
    <property type="entry name" value="EGF"/>
    <property type="match status" value="2"/>
</dbReference>
<feature type="domain" description="EGF-like" evidence="4">
    <location>
        <begin position="238"/>
        <end position="275"/>
    </location>
</feature>
<dbReference type="SUPFAM" id="SSF57196">
    <property type="entry name" value="EGF/Laminin"/>
    <property type="match status" value="1"/>
</dbReference>
<feature type="domain" description="Laminin G" evidence="3">
    <location>
        <begin position="21"/>
        <end position="202"/>
    </location>
</feature>
<evidence type="ECO:0000256" key="1">
    <source>
        <dbReference type="ARBA" id="ARBA00023157"/>
    </source>
</evidence>
<dbReference type="Gene3D" id="2.10.25.10">
    <property type="entry name" value="Laminin"/>
    <property type="match status" value="2"/>
</dbReference>
<dbReference type="CDD" id="cd00110">
    <property type="entry name" value="LamG"/>
    <property type="match status" value="2"/>
</dbReference>
<dbReference type="PROSITE" id="PS50026">
    <property type="entry name" value="EGF_3"/>
    <property type="match status" value="2"/>
</dbReference>
<dbReference type="Proteomes" id="UP000694865">
    <property type="component" value="Unplaced"/>
</dbReference>
<keyword evidence="1 2" id="KW-1015">Disulfide bond</keyword>
<proteinExistence type="predicted"/>
<dbReference type="SUPFAM" id="SSF49899">
    <property type="entry name" value="Concanavalin A-like lectins/glucanases"/>
    <property type="match status" value="2"/>
</dbReference>
<reference evidence="6" key="1">
    <citation type="submission" date="2025-08" db="UniProtKB">
        <authorList>
            <consortium name="RefSeq"/>
        </authorList>
    </citation>
    <scope>IDENTIFICATION</scope>
    <source>
        <tissue evidence="6">Testes</tissue>
    </source>
</reference>
<dbReference type="InterPro" id="IPR001881">
    <property type="entry name" value="EGF-like_Ca-bd_dom"/>
</dbReference>
<dbReference type="InterPro" id="IPR001791">
    <property type="entry name" value="Laminin_G"/>
</dbReference>
<organism evidence="5 6">
    <name type="scientific">Saccoglossus kowalevskii</name>
    <name type="common">Acorn worm</name>
    <dbReference type="NCBI Taxonomy" id="10224"/>
    <lineage>
        <taxon>Eukaryota</taxon>
        <taxon>Metazoa</taxon>
        <taxon>Hemichordata</taxon>
        <taxon>Enteropneusta</taxon>
        <taxon>Harrimaniidae</taxon>
        <taxon>Saccoglossus</taxon>
    </lineage>
</organism>
<dbReference type="SMART" id="SM00282">
    <property type="entry name" value="LamG"/>
    <property type="match status" value="2"/>
</dbReference>
<name>A0ABM0MF86_SACKO</name>
<dbReference type="InterPro" id="IPR013320">
    <property type="entry name" value="ConA-like_dom_sf"/>
</dbReference>
<dbReference type="PANTHER" id="PTHR15036:SF85">
    <property type="entry name" value="SP2353, ISOFORM A"/>
    <property type="match status" value="1"/>
</dbReference>
<dbReference type="Gene3D" id="2.60.120.200">
    <property type="match status" value="2"/>
</dbReference>
<dbReference type="InterPro" id="IPR050372">
    <property type="entry name" value="Neurexin-related_CASP"/>
</dbReference>
<dbReference type="PANTHER" id="PTHR15036">
    <property type="entry name" value="PIKACHURIN-LIKE PROTEIN"/>
    <property type="match status" value="1"/>
</dbReference>
<feature type="disulfide bond" evidence="2">
    <location>
        <begin position="265"/>
        <end position="274"/>
    </location>
</feature>
<evidence type="ECO:0000259" key="3">
    <source>
        <dbReference type="PROSITE" id="PS50025"/>
    </source>
</evidence>
<feature type="domain" description="EGF-like" evidence="4">
    <location>
        <begin position="198"/>
        <end position="236"/>
    </location>
</feature>
<keyword evidence="2" id="KW-0245">EGF-like domain</keyword>
<protein>
    <submittedName>
        <fullName evidence="6">Basement membrane-specific heparan sulfate proteoglycan core protein-like</fullName>
    </submittedName>
</protein>
<dbReference type="Pfam" id="PF00054">
    <property type="entry name" value="Laminin_G_1"/>
    <property type="match status" value="1"/>
</dbReference>
<dbReference type="GeneID" id="100368378"/>
<dbReference type="Pfam" id="PF02210">
    <property type="entry name" value="Laminin_G_2"/>
    <property type="match status" value="1"/>
</dbReference>
<sequence length="470" mass="50738">MVTADAHHDILAAKDTIGMRIQEPAFKGNSYIAYSGMQEAMRNIHLSVMFYARSLTDGLILFNGQLYSGRGDFISLAIKDGVVELRYDSGSGTAIIRSNQNITMDTWHTIVATRKEQEGSLSVNNEEDVVGRSPGDSRGLNLRLPLYIGGHEEYGDLPSRVAVQGGLIGCISEVEIDTVPLDLIGSSLSSANIENCEDSLPCERDPCKNGGTCSPVSASEYECLCTVGKFTGRYCETPINPCVDRDPCLNGGSCQPIGADYKCNCALRYGGKNCEGTAVFEYGASFNSDGFLAYPRHIVPRGKGSTEEIITLTFKTSTENGLIFWQGQKEGISGRSHDFVALGVRDTLLEFSYQLGSGEANIYSNKRVNDGEWHTVILRRTAKDGSMTLDGKTTVTGQSGGSLLSLNVKGSLYIGSTPDMETLTGGKYNTGFVGCVYNLVIQVGNQPEKRIHLLTEAEKGVNVLDCASQP</sequence>
<dbReference type="CDD" id="cd00054">
    <property type="entry name" value="EGF_CA"/>
    <property type="match status" value="2"/>
</dbReference>
<dbReference type="RefSeq" id="XP_006818677.1">
    <property type="nucleotide sequence ID" value="XM_006818614.1"/>
</dbReference>
<evidence type="ECO:0000313" key="6">
    <source>
        <dbReference type="RefSeq" id="XP_006818677.1"/>
    </source>
</evidence>
<dbReference type="PROSITE" id="PS50025">
    <property type="entry name" value="LAM_G_DOMAIN"/>
    <property type="match status" value="2"/>
</dbReference>
<feature type="domain" description="Laminin G" evidence="3">
    <location>
        <begin position="281"/>
        <end position="466"/>
    </location>
</feature>
<dbReference type="Pfam" id="PF00008">
    <property type="entry name" value="EGF"/>
    <property type="match status" value="2"/>
</dbReference>
<gene>
    <name evidence="6" type="primary">LOC100368378</name>
</gene>
<evidence type="ECO:0000259" key="4">
    <source>
        <dbReference type="PROSITE" id="PS50026"/>
    </source>
</evidence>
<accession>A0ABM0MF86</accession>
<dbReference type="SMART" id="SM00179">
    <property type="entry name" value="EGF_CA"/>
    <property type="match status" value="2"/>
</dbReference>
<evidence type="ECO:0000313" key="5">
    <source>
        <dbReference type="Proteomes" id="UP000694865"/>
    </source>
</evidence>
<evidence type="ECO:0000256" key="2">
    <source>
        <dbReference type="PROSITE-ProRule" id="PRU00076"/>
    </source>
</evidence>
<comment type="caution">
    <text evidence="2">Lacks conserved residue(s) required for the propagation of feature annotation.</text>
</comment>
<keyword evidence="5" id="KW-1185">Reference proteome</keyword>